<gene>
    <name evidence="1" type="ORF">KK1_012386</name>
</gene>
<sequence>MYELESVICRRGAETGFTIEGRKYLASRKNMKKAIRKALANLKGIIKNEQIVTSLNNDNESLTMHSILKEADVVTVSLLE</sequence>
<dbReference type="GO" id="GO:0048364">
    <property type="term" value="P:root development"/>
    <property type="evidence" value="ECO:0007669"/>
    <property type="project" value="InterPro"/>
</dbReference>
<dbReference type="EMBL" id="CM003608">
    <property type="protein sequence ID" value="KYP66102.1"/>
    <property type="molecule type" value="Genomic_DNA"/>
</dbReference>
<name>A0A151TGC7_CAJCA</name>
<organism evidence="1 2">
    <name type="scientific">Cajanus cajan</name>
    <name type="common">Pigeon pea</name>
    <name type="synonym">Cajanus indicus</name>
    <dbReference type="NCBI Taxonomy" id="3821"/>
    <lineage>
        <taxon>Eukaryota</taxon>
        <taxon>Viridiplantae</taxon>
        <taxon>Streptophyta</taxon>
        <taxon>Embryophyta</taxon>
        <taxon>Tracheophyta</taxon>
        <taxon>Spermatophyta</taxon>
        <taxon>Magnoliopsida</taxon>
        <taxon>eudicotyledons</taxon>
        <taxon>Gunneridae</taxon>
        <taxon>Pentapetalae</taxon>
        <taxon>rosids</taxon>
        <taxon>fabids</taxon>
        <taxon>Fabales</taxon>
        <taxon>Fabaceae</taxon>
        <taxon>Papilionoideae</taxon>
        <taxon>50 kb inversion clade</taxon>
        <taxon>NPAAA clade</taxon>
        <taxon>indigoferoid/millettioid clade</taxon>
        <taxon>Phaseoleae</taxon>
        <taxon>Cajanus</taxon>
    </lineage>
</organism>
<evidence type="ECO:0000313" key="1">
    <source>
        <dbReference type="EMBL" id="KYP66102.1"/>
    </source>
</evidence>
<protein>
    <submittedName>
        <fullName evidence="1">Uncharacterized protein</fullName>
    </submittedName>
</protein>
<accession>A0A151TGC7</accession>
<dbReference type="Proteomes" id="UP000075243">
    <property type="component" value="Chromosome 6"/>
</dbReference>
<dbReference type="Gramene" id="C.cajan_12017.t">
    <property type="protein sequence ID" value="C.cajan_12017.t.cds1"/>
    <property type="gene ID" value="C.cajan_12017"/>
</dbReference>
<dbReference type="Pfam" id="PF03087">
    <property type="entry name" value="BPS1"/>
    <property type="match status" value="1"/>
</dbReference>
<keyword evidence="2" id="KW-1185">Reference proteome</keyword>
<dbReference type="GO" id="GO:0048367">
    <property type="term" value="P:shoot system development"/>
    <property type="evidence" value="ECO:0007669"/>
    <property type="project" value="InterPro"/>
</dbReference>
<dbReference type="AlphaFoldDB" id="A0A151TGC7"/>
<reference evidence="1 2" key="1">
    <citation type="journal article" date="2012" name="Nat. Biotechnol.">
        <title>Draft genome sequence of pigeonpea (Cajanus cajan), an orphan legume crop of resource-poor farmers.</title>
        <authorList>
            <person name="Varshney R.K."/>
            <person name="Chen W."/>
            <person name="Li Y."/>
            <person name="Bharti A.K."/>
            <person name="Saxena R.K."/>
            <person name="Schlueter J.A."/>
            <person name="Donoghue M.T."/>
            <person name="Azam S."/>
            <person name="Fan G."/>
            <person name="Whaley A.M."/>
            <person name="Farmer A.D."/>
            <person name="Sheridan J."/>
            <person name="Iwata A."/>
            <person name="Tuteja R."/>
            <person name="Penmetsa R.V."/>
            <person name="Wu W."/>
            <person name="Upadhyaya H.D."/>
            <person name="Yang S.P."/>
            <person name="Shah T."/>
            <person name="Saxena K.B."/>
            <person name="Michael T."/>
            <person name="McCombie W.R."/>
            <person name="Yang B."/>
            <person name="Zhang G."/>
            <person name="Yang H."/>
            <person name="Wang J."/>
            <person name="Spillane C."/>
            <person name="Cook D.R."/>
            <person name="May G.D."/>
            <person name="Xu X."/>
            <person name="Jackson S.A."/>
        </authorList>
    </citation>
    <scope>NUCLEOTIDE SEQUENCE [LARGE SCALE GENOMIC DNA]</scope>
    <source>
        <strain evidence="2">cv. Asha</strain>
    </source>
</reference>
<proteinExistence type="predicted"/>
<evidence type="ECO:0000313" key="2">
    <source>
        <dbReference type="Proteomes" id="UP000075243"/>
    </source>
</evidence>
<dbReference type="InterPro" id="IPR004320">
    <property type="entry name" value="BPS1_pln"/>
</dbReference>